<sequence>MAGRSGNDNDAALLRAVRIIKLLYQSSPILNYIIANPHPHPEGTRRHRKSRRRRWRSRQKQLDAISKRNLSACLGRHPEHVSFHLPPIEGRHIGDSEDSGGSGAQE</sequence>
<dbReference type="Gene3D" id="6.10.140.630">
    <property type="match status" value="1"/>
</dbReference>
<organismHost>
    <name type="scientific">Homo sapiens</name>
    <name type="common">Human</name>
    <dbReference type="NCBI Taxonomy" id="9606"/>
</organismHost>
<proteinExistence type="predicted"/>
<dbReference type="GO" id="GO:0044196">
    <property type="term" value="C:host cell nucleolus"/>
    <property type="evidence" value="ECO:0007669"/>
    <property type="project" value="UniProtKB-SubCell"/>
</dbReference>
<keyword evidence="2 8" id="KW-0813">Transport</keyword>
<feature type="region of interest" description="Disordered" evidence="9">
    <location>
        <begin position="35"/>
        <end position="62"/>
    </location>
</feature>
<evidence type="ECO:0000256" key="1">
    <source>
        <dbReference type="ARBA" id="ARBA00020269"/>
    </source>
</evidence>
<evidence type="ECO:0000256" key="8">
    <source>
        <dbReference type="RuleBase" id="RU364044"/>
    </source>
</evidence>
<dbReference type="EMBL" id="KU319539">
    <property type="protein sequence ID" value="AML02997.1"/>
    <property type="molecule type" value="Genomic_RNA"/>
</dbReference>
<dbReference type="GO" id="GO:0003700">
    <property type="term" value="F:DNA-binding transcription factor activity"/>
    <property type="evidence" value="ECO:0007669"/>
    <property type="project" value="InterPro"/>
</dbReference>
<evidence type="ECO:0000256" key="9">
    <source>
        <dbReference type="SAM" id="MobiDB-lite"/>
    </source>
</evidence>
<evidence type="ECO:0000256" key="7">
    <source>
        <dbReference type="ARBA" id="ARBA00031496"/>
    </source>
</evidence>
<comment type="function">
    <text evidence="8">Escorts unspliced or incompletely spliced viral pre-mRNAs (late transcripts) out of the nucleus of infected cells. These pre-mRNAs carry a recognition sequence called Rev responsive element (RRE) located in the env gene, that is not present in fully spliced viral mRNAs (early transcripts). This function is essential since most viral proteins are translated from unspliced or partially spliced pre-mRNAs which cannot exit the nucleus by the pathway used by fully processed cellular mRNAs.</text>
</comment>
<evidence type="ECO:0000313" key="10">
    <source>
        <dbReference type="EMBL" id="AML02997.1"/>
    </source>
</evidence>
<accession>A0A140ECV6</accession>
<evidence type="ECO:0000256" key="3">
    <source>
        <dbReference type="ARBA" id="ARBA00022562"/>
    </source>
</evidence>
<reference evidence="10 11" key="1">
    <citation type="journal article" date="2016" name="AIDS Res. Hum. Retroviruses">
        <title>Phylogenetic Analysis of Ethiopian HIV-1 Subtype C Near Full-Length Genomes Reveals High Intrasubtype Diversity and a Strong Geographical Cluster.</title>
        <authorList>
            <person name="Amogne W."/>
            <person name="Bontell I."/>
            <person name="Grossmann S."/>
            <person name="Aderaye G."/>
            <person name="Lindquist L."/>
            <person name="Sonnerborg A."/>
            <person name="Neogi U."/>
        </authorList>
    </citation>
    <scope>NUCLEOTIDE SEQUENCE [LARGE SCALE GENOMIC DNA]</scope>
    <source>
        <strain evidence="10">ET136</strain>
    </source>
</reference>
<comment type="subcellular location">
    <subcellularLocation>
        <location evidence="8">Host cytoplasm</location>
    </subcellularLocation>
    <subcellularLocation>
        <location evidence="8">Host nucleus</location>
        <location evidence="8">Host nucleolus</location>
    </subcellularLocation>
</comment>
<evidence type="ECO:0000256" key="6">
    <source>
        <dbReference type="ARBA" id="ARBA00023200"/>
    </source>
</evidence>
<keyword evidence="6 8" id="KW-1035">Host cytoplasm</keyword>
<dbReference type="GO" id="GO:0003723">
    <property type="term" value="F:RNA binding"/>
    <property type="evidence" value="ECO:0007669"/>
    <property type="project" value="UniProtKB-KW"/>
</dbReference>
<dbReference type="Proteomes" id="UP000153642">
    <property type="component" value="Genome"/>
</dbReference>
<keyword evidence="5 8" id="KW-0694">RNA-binding</keyword>
<dbReference type="GO" id="GO:0051028">
    <property type="term" value="P:mRNA transport"/>
    <property type="evidence" value="ECO:0007669"/>
    <property type="project" value="UniProtKB-KW"/>
</dbReference>
<dbReference type="Pfam" id="PF00424">
    <property type="entry name" value="REV"/>
    <property type="match status" value="1"/>
</dbReference>
<gene>
    <name evidence="8 10" type="primary">rev</name>
</gene>
<dbReference type="GO" id="GO:0030430">
    <property type="term" value="C:host cell cytoplasm"/>
    <property type="evidence" value="ECO:0007669"/>
    <property type="project" value="UniProtKB-SubCell"/>
</dbReference>
<evidence type="ECO:0000256" key="2">
    <source>
        <dbReference type="ARBA" id="ARBA00022448"/>
    </source>
</evidence>
<evidence type="ECO:0000256" key="5">
    <source>
        <dbReference type="ARBA" id="ARBA00022884"/>
    </source>
</evidence>
<keyword evidence="4 8" id="KW-0509">mRNA transport</keyword>
<keyword evidence="3 8" id="KW-1048">Host nucleus</keyword>
<dbReference type="InterPro" id="IPR000625">
    <property type="entry name" value="REV_protein"/>
</dbReference>
<feature type="compositionally biased region" description="Basic residues" evidence="9">
    <location>
        <begin position="45"/>
        <end position="59"/>
    </location>
</feature>
<comment type="subunit">
    <text evidence="8">Homomultimer; when bound to the RRE. Multimeric assembly is essential for activity.</text>
</comment>
<evidence type="ECO:0000313" key="11">
    <source>
        <dbReference type="Proteomes" id="UP000153642"/>
    </source>
</evidence>
<organism evidence="10 11">
    <name type="scientific">Human immunodeficiency virus type 1</name>
    <name type="common">HIV-1</name>
    <dbReference type="NCBI Taxonomy" id="11676"/>
    <lineage>
        <taxon>Viruses</taxon>
        <taxon>Riboviria</taxon>
        <taxon>Pararnavirae</taxon>
        <taxon>Artverviricota</taxon>
        <taxon>Revtraviricetes</taxon>
        <taxon>Ortervirales</taxon>
        <taxon>Retroviridae</taxon>
        <taxon>Orthoretrovirinae</taxon>
        <taxon>Lentivirus</taxon>
        <taxon>Lentivirus humimdef1</taxon>
    </lineage>
</organism>
<feature type="region of interest" description="Disordered" evidence="9">
    <location>
        <begin position="81"/>
        <end position="106"/>
    </location>
</feature>
<protein>
    <recommendedName>
        <fullName evidence="1 8">Protein Rev</fullName>
    </recommendedName>
    <alternativeName>
        <fullName evidence="7 8">Regulator of expression of viral proteins</fullName>
    </alternativeName>
</protein>
<evidence type="ECO:0000256" key="4">
    <source>
        <dbReference type="ARBA" id="ARBA00022816"/>
    </source>
</evidence>
<name>A0A140ECV6_HV1</name>